<organism evidence="4 5">
    <name type="scientific">Streptomyces pimonensis</name>
    <dbReference type="NCBI Taxonomy" id="2860288"/>
    <lineage>
        <taxon>Bacteria</taxon>
        <taxon>Bacillati</taxon>
        <taxon>Actinomycetota</taxon>
        <taxon>Actinomycetes</taxon>
        <taxon>Kitasatosporales</taxon>
        <taxon>Streptomycetaceae</taxon>
        <taxon>Streptomyces</taxon>
    </lineage>
</organism>
<dbReference type="SMART" id="SM00421">
    <property type="entry name" value="HTH_LUXR"/>
    <property type="match status" value="1"/>
</dbReference>
<dbReference type="SUPFAM" id="SSF52540">
    <property type="entry name" value="P-loop containing nucleoside triphosphate hydrolases"/>
    <property type="match status" value="1"/>
</dbReference>
<evidence type="ECO:0000313" key="4">
    <source>
        <dbReference type="EMBL" id="MEZ3179079.1"/>
    </source>
</evidence>
<dbReference type="PANTHER" id="PTHR16305:SF35">
    <property type="entry name" value="TRANSCRIPTIONAL ACTIVATOR DOMAIN"/>
    <property type="match status" value="1"/>
</dbReference>
<dbReference type="Gene3D" id="1.25.40.10">
    <property type="entry name" value="Tetratricopeptide repeat domain"/>
    <property type="match status" value="1"/>
</dbReference>
<dbReference type="Gene3D" id="1.10.10.10">
    <property type="entry name" value="Winged helix-like DNA-binding domain superfamily/Winged helix DNA-binding domain"/>
    <property type="match status" value="1"/>
</dbReference>
<protein>
    <submittedName>
        <fullName evidence="4">AAA family ATPase</fullName>
    </submittedName>
</protein>
<dbReference type="InterPro" id="IPR041664">
    <property type="entry name" value="AAA_16"/>
</dbReference>
<evidence type="ECO:0000313" key="5">
    <source>
        <dbReference type="Proteomes" id="UP001567537"/>
    </source>
</evidence>
<sequence length="920" mass="98383">MPASHFVPRRPVLLGRRHESDVLDQFLHRTQAGRGGALVIRGEAGIGKTALLEYMRTAPGVRTLRVSGAEFESELAFAALHQLCGSMLSVLQRLPGPQRGALEAAFGLSSGTPDRFHLGLAVLNLLSEAADEQPLLCLVDDAQWLDRASAQALSFVARRLHDEPVAVVFAVRAPLGGAELADLPELRLEGLADADARGLLASQFRAPMDRQVRERIIAEARGNPLALLELPRTAELAGGFAVPGAAPAPGSVEASFRSRLAGLPADTRLLLLTAAAEPIGEPSLLRRAAELLGVDPAAVTPAEDAGLLTVSAWVRFRHPLVRSAVYRAASPEDRRAAHRALAEVTDADTRPDRRAWHRSMAVAGPDEGVAAALEHSAGRARARGGIAAAAAFLERAATLTPDPGRRAVRALAAARAKRDTGAAEAALTLVAMSETDLGPDDEPRRAEAAALRARVSFDRKRDDEAVVGLLRAAKLTTRCDAAGARELLLDAFAAAVFVGRFAKGPRLLEVADAAHAMRPGEAPPRLLDILLGGLATQVREGYAAAVPQLRRAVDLHRRADDGGEYGLGEVWMACNAAMDLWDDAAWRVLADRQISLCRQHGALASLPVLLSFRALAHIHAGEFGDAAALVDETHSIAVDAGAPPVVYVDVSLAAWRGDEATTAALADVAMRAAHERGEGRLANVTEYARAVLHNGLGRYEEALQAARPACDLDEPGFYSWIPVEFVEAAARAGRRDLALPVMERLSERAGASRTPWATGVELRSRALLTDGPAADELYQEAIVQLGRSEGTVHLARARLLHGEWLRREGRLSEARTQLRAAYEQLSSIGAEAFAARAARELAAGGEQVRKPKAEAQHRLTPQEFQIARLVATGATSKEVATQLFLSPRTVDTHLRNIFKKLGITSRRQLRGLPLVVTRTA</sequence>
<dbReference type="Proteomes" id="UP001567537">
    <property type="component" value="Unassembled WGS sequence"/>
</dbReference>
<evidence type="ECO:0000256" key="1">
    <source>
        <dbReference type="ARBA" id="ARBA00022741"/>
    </source>
</evidence>
<dbReference type="PROSITE" id="PS50043">
    <property type="entry name" value="HTH_LUXR_2"/>
    <property type="match status" value="1"/>
</dbReference>
<keyword evidence="2" id="KW-0067">ATP-binding</keyword>
<dbReference type="SUPFAM" id="SSF48452">
    <property type="entry name" value="TPR-like"/>
    <property type="match status" value="1"/>
</dbReference>
<dbReference type="InterPro" id="IPR016032">
    <property type="entry name" value="Sig_transdc_resp-reg_C-effctor"/>
</dbReference>
<dbReference type="PRINTS" id="PR00038">
    <property type="entry name" value="HTHLUXR"/>
</dbReference>
<dbReference type="InterPro" id="IPR027417">
    <property type="entry name" value="P-loop_NTPase"/>
</dbReference>
<dbReference type="RefSeq" id="WP_371237511.1">
    <property type="nucleotide sequence ID" value="NZ_JAHWZY010000008.1"/>
</dbReference>
<dbReference type="InterPro" id="IPR036388">
    <property type="entry name" value="WH-like_DNA-bd_sf"/>
</dbReference>
<comment type="caution">
    <text evidence="4">The sequence shown here is derived from an EMBL/GenBank/DDBJ whole genome shotgun (WGS) entry which is preliminary data.</text>
</comment>
<reference evidence="4 5" key="1">
    <citation type="journal article" date="2021" name="Res Sq">
        <title>Streptomyces Pimoensis sp. nov., Isolated From the Taklimakan Desert in Xinjiang, China.</title>
        <authorList>
            <person name="Zhang P."/>
            <person name="Luo X."/>
            <person name="Luo X."/>
            <person name="Liu Z."/>
            <person name="Xia Z."/>
            <person name="Wan C."/>
            <person name="zhang L."/>
        </authorList>
    </citation>
    <scope>NUCLEOTIDE SEQUENCE [LARGE SCALE GENOMIC DNA]</scope>
    <source>
        <strain evidence="4 5">TRM75549</strain>
    </source>
</reference>
<evidence type="ECO:0000259" key="3">
    <source>
        <dbReference type="PROSITE" id="PS50043"/>
    </source>
</evidence>
<dbReference type="PROSITE" id="PS00622">
    <property type="entry name" value="HTH_LUXR_1"/>
    <property type="match status" value="1"/>
</dbReference>
<dbReference type="CDD" id="cd06170">
    <property type="entry name" value="LuxR_C_like"/>
    <property type="match status" value="1"/>
</dbReference>
<keyword evidence="1" id="KW-0547">Nucleotide-binding</keyword>
<proteinExistence type="predicted"/>
<evidence type="ECO:0000256" key="2">
    <source>
        <dbReference type="ARBA" id="ARBA00022840"/>
    </source>
</evidence>
<dbReference type="Pfam" id="PF00196">
    <property type="entry name" value="GerE"/>
    <property type="match status" value="1"/>
</dbReference>
<dbReference type="PANTHER" id="PTHR16305">
    <property type="entry name" value="TESTICULAR SOLUBLE ADENYLYL CYCLASE"/>
    <property type="match status" value="1"/>
</dbReference>
<dbReference type="Pfam" id="PF13191">
    <property type="entry name" value="AAA_16"/>
    <property type="match status" value="1"/>
</dbReference>
<dbReference type="EMBL" id="JAHWZY010000008">
    <property type="protein sequence ID" value="MEZ3179079.1"/>
    <property type="molecule type" value="Genomic_DNA"/>
</dbReference>
<dbReference type="InterPro" id="IPR011990">
    <property type="entry name" value="TPR-like_helical_dom_sf"/>
</dbReference>
<feature type="domain" description="HTH luxR-type" evidence="3">
    <location>
        <begin position="852"/>
        <end position="917"/>
    </location>
</feature>
<keyword evidence="5" id="KW-1185">Reference proteome</keyword>
<dbReference type="InterPro" id="IPR000792">
    <property type="entry name" value="Tscrpt_reg_LuxR_C"/>
</dbReference>
<accession>A0ABV4IYK0</accession>
<gene>
    <name evidence="4" type="ORF">KYY02_10350</name>
</gene>
<name>A0ABV4IYK0_9ACTN</name>
<dbReference type="SUPFAM" id="SSF46894">
    <property type="entry name" value="C-terminal effector domain of the bipartite response regulators"/>
    <property type="match status" value="1"/>
</dbReference>